<accession>A0AAQ1UN69</accession>
<proteinExistence type="predicted"/>
<reference evidence="1 2" key="1">
    <citation type="submission" date="2018-06" db="EMBL/GenBank/DDBJ databases">
        <authorList>
            <consortium name="Pathogen Informatics"/>
            <person name="Doyle S."/>
        </authorList>
    </citation>
    <scope>NUCLEOTIDE SEQUENCE [LARGE SCALE GENOMIC DNA]</scope>
    <source>
        <strain evidence="1 2">NCTC13063</strain>
    </source>
</reference>
<protein>
    <submittedName>
        <fullName evidence="1">Uncharacterized protein</fullName>
    </submittedName>
</protein>
<dbReference type="EMBL" id="UGTJ01000002">
    <property type="protein sequence ID" value="SUB96560.1"/>
    <property type="molecule type" value="Genomic_DNA"/>
</dbReference>
<gene>
    <name evidence="1" type="ORF">NCTC13063_02322</name>
</gene>
<dbReference type="GeneID" id="93537250"/>
<evidence type="ECO:0000313" key="1">
    <source>
        <dbReference type="EMBL" id="SUB96560.1"/>
    </source>
</evidence>
<comment type="caution">
    <text evidence="1">The sequence shown here is derived from an EMBL/GenBank/DDBJ whole genome shotgun (WGS) entry which is preliminary data.</text>
</comment>
<dbReference type="Proteomes" id="UP000255283">
    <property type="component" value="Unassembled WGS sequence"/>
</dbReference>
<dbReference type="RefSeq" id="WP_004342298.1">
    <property type="nucleotide sequence ID" value="NZ_CALLWX010000003.1"/>
</dbReference>
<organism evidence="1 2">
    <name type="scientific">Segatella buccae</name>
    <dbReference type="NCBI Taxonomy" id="28126"/>
    <lineage>
        <taxon>Bacteria</taxon>
        <taxon>Pseudomonadati</taxon>
        <taxon>Bacteroidota</taxon>
        <taxon>Bacteroidia</taxon>
        <taxon>Bacteroidales</taxon>
        <taxon>Prevotellaceae</taxon>
        <taxon>Segatella</taxon>
    </lineage>
</organism>
<name>A0AAQ1UN69_9BACT</name>
<sequence>MENVIQSRFIEREENLETANQTDETENLRRARRAVEHHFCLLMSRSPADGLHWKSTASDLIEVTHMVWEARFMLDEQARPLTFKYMVRRIFAILHVPEPGNPYVVMNNIKHRKNALGLPITVRMQLLVTRQGRDNPFEPFVD</sequence>
<dbReference type="AlphaFoldDB" id="A0AAQ1UN69"/>
<evidence type="ECO:0000313" key="2">
    <source>
        <dbReference type="Proteomes" id="UP000255283"/>
    </source>
</evidence>